<evidence type="ECO:0000313" key="2">
    <source>
        <dbReference type="Proteomes" id="UP001485043"/>
    </source>
</evidence>
<name>A0AAW1TBX1_9CHLO</name>
<evidence type="ECO:0000313" key="1">
    <source>
        <dbReference type="EMBL" id="KAK9867326.1"/>
    </source>
</evidence>
<sequence length="70" mass="7700">MIRLERGFCHLCCHGAHSSLGREAASGFGGQGGIFRGPQRLAALQEQGRCKHMYAEKLLISFQLRQDATP</sequence>
<proteinExistence type="predicted"/>
<gene>
    <name evidence="1" type="ORF">WJX84_010274</name>
</gene>
<reference evidence="1 2" key="1">
    <citation type="journal article" date="2024" name="Nat. Commun.">
        <title>Phylogenomics reveals the evolutionary origins of lichenization in chlorophyte algae.</title>
        <authorList>
            <person name="Puginier C."/>
            <person name="Libourel C."/>
            <person name="Otte J."/>
            <person name="Skaloud P."/>
            <person name="Haon M."/>
            <person name="Grisel S."/>
            <person name="Petersen M."/>
            <person name="Berrin J.G."/>
            <person name="Delaux P.M."/>
            <person name="Dal Grande F."/>
            <person name="Keller J."/>
        </authorList>
    </citation>
    <scope>NUCLEOTIDE SEQUENCE [LARGE SCALE GENOMIC DNA]</scope>
    <source>
        <strain evidence="1 2">SAG 2523</strain>
    </source>
</reference>
<dbReference type="AlphaFoldDB" id="A0AAW1TBX1"/>
<protein>
    <submittedName>
        <fullName evidence="1">Uncharacterized protein</fullName>
    </submittedName>
</protein>
<organism evidence="1 2">
    <name type="scientific">Apatococcus fuscideae</name>
    <dbReference type="NCBI Taxonomy" id="2026836"/>
    <lineage>
        <taxon>Eukaryota</taxon>
        <taxon>Viridiplantae</taxon>
        <taxon>Chlorophyta</taxon>
        <taxon>core chlorophytes</taxon>
        <taxon>Trebouxiophyceae</taxon>
        <taxon>Chlorellales</taxon>
        <taxon>Chlorellaceae</taxon>
        <taxon>Apatococcus</taxon>
    </lineage>
</organism>
<accession>A0AAW1TBX1</accession>
<dbReference type="Proteomes" id="UP001485043">
    <property type="component" value="Unassembled WGS sequence"/>
</dbReference>
<keyword evidence="2" id="KW-1185">Reference proteome</keyword>
<dbReference type="EMBL" id="JALJOV010000094">
    <property type="protein sequence ID" value="KAK9867326.1"/>
    <property type="molecule type" value="Genomic_DNA"/>
</dbReference>
<comment type="caution">
    <text evidence="1">The sequence shown here is derived from an EMBL/GenBank/DDBJ whole genome shotgun (WGS) entry which is preliminary data.</text>
</comment>